<keyword evidence="2" id="KW-1185">Reference proteome</keyword>
<organism evidence="1 2">
    <name type="scientific">Nostoc punctiforme (strain ATCC 29133 / PCC 73102)</name>
    <dbReference type="NCBI Taxonomy" id="63737"/>
    <lineage>
        <taxon>Bacteria</taxon>
        <taxon>Bacillati</taxon>
        <taxon>Cyanobacteriota</taxon>
        <taxon>Cyanophyceae</taxon>
        <taxon>Nostocales</taxon>
        <taxon>Nostocaceae</taxon>
        <taxon>Nostoc</taxon>
    </lineage>
</organism>
<sequence length="87" mass="10161">MKNFILAILFFINLQSQNADIEIQMVYKKIQMQDVFTWTYTKLSETLIPPCCASCYPAGSRSASTIFYYLCVSPEFHKSPRTQFSWE</sequence>
<dbReference type="EMBL" id="CP001037">
    <property type="protein sequence ID" value="ACC81542.1"/>
    <property type="molecule type" value="Genomic_DNA"/>
</dbReference>
<name>B2IXL4_NOSP7</name>
<dbReference type="EnsemblBacteria" id="ACC81542">
    <property type="protein sequence ID" value="ACC81542"/>
    <property type="gene ID" value="Npun_F3047"/>
</dbReference>
<dbReference type="HOGENOM" id="CLU_2480260_0_0_3"/>
<evidence type="ECO:0000313" key="1">
    <source>
        <dbReference type="EMBL" id="ACC81542.1"/>
    </source>
</evidence>
<gene>
    <name evidence="1" type="ordered locus">Npun_F3047</name>
</gene>
<dbReference type="AlphaFoldDB" id="B2IXL4"/>
<dbReference type="KEGG" id="npu:Npun_F3047"/>
<dbReference type="STRING" id="63737.Npun_F3047"/>
<protein>
    <submittedName>
        <fullName evidence="1">Uncharacterized protein</fullName>
    </submittedName>
</protein>
<evidence type="ECO:0000313" key="2">
    <source>
        <dbReference type="Proteomes" id="UP000001191"/>
    </source>
</evidence>
<accession>B2IXL4</accession>
<proteinExistence type="predicted"/>
<dbReference type="Proteomes" id="UP000001191">
    <property type="component" value="Chromosome"/>
</dbReference>
<reference evidence="2" key="1">
    <citation type="submission" date="2008-04" db="EMBL/GenBank/DDBJ databases">
        <title>Complete sequence of chromosome of Nostoc punctiforme ATCC 29133.</title>
        <authorList>
            <consortium name="US DOE Joint Genome Institute"/>
            <person name="Copeland A."/>
            <person name="Lucas S."/>
            <person name="Lapidus A."/>
            <person name="Glavina del Rio T."/>
            <person name="Dalin E."/>
            <person name="Tice H."/>
            <person name="Pitluck S."/>
            <person name="Chain P."/>
            <person name="Malfatti S."/>
            <person name="Shin M."/>
            <person name="Vergez L."/>
            <person name="Schmutz J."/>
            <person name="Larimer F."/>
            <person name="Land M."/>
            <person name="Hauser L."/>
            <person name="Kyrpides N."/>
            <person name="Kim E."/>
            <person name="Meeks J.C."/>
            <person name="Elhai J."/>
            <person name="Campbell E.L."/>
            <person name="Thiel T."/>
            <person name="Longmire J."/>
            <person name="Potts M."/>
            <person name="Atlas R."/>
        </authorList>
    </citation>
    <scope>NUCLEOTIDE SEQUENCE [LARGE SCALE GENOMIC DNA]</scope>
    <source>
        <strain evidence="2">ATCC 29133 / PCC 73102</strain>
    </source>
</reference>
<reference evidence="1 2" key="2">
    <citation type="journal article" date="2013" name="Plant Physiol.">
        <title>A Nostoc punctiforme Sugar Transporter Necessary to Establish a Cyanobacterium-Plant Symbiosis.</title>
        <authorList>
            <person name="Ekman M."/>
            <person name="Picossi S."/>
            <person name="Campbell E.L."/>
            <person name="Meeks J.C."/>
            <person name="Flores E."/>
        </authorList>
    </citation>
    <scope>NUCLEOTIDE SEQUENCE [LARGE SCALE GENOMIC DNA]</scope>
    <source>
        <strain evidence="2">ATCC 29133 / PCC 73102</strain>
    </source>
</reference>